<reference evidence="2" key="1">
    <citation type="journal article" date="2015" name="Nature">
        <title>Complex archaea that bridge the gap between prokaryotes and eukaryotes.</title>
        <authorList>
            <person name="Spang A."/>
            <person name="Saw J.H."/>
            <person name="Jorgensen S.L."/>
            <person name="Zaremba-Niedzwiedzka K."/>
            <person name="Martijn J."/>
            <person name="Lind A.E."/>
            <person name="van Eijk R."/>
            <person name="Schleper C."/>
            <person name="Guy L."/>
            <person name="Ettema T.J."/>
        </authorList>
    </citation>
    <scope>NUCLEOTIDE SEQUENCE</scope>
</reference>
<feature type="transmembrane region" description="Helical" evidence="1">
    <location>
        <begin position="82"/>
        <end position="104"/>
    </location>
</feature>
<feature type="transmembrane region" description="Helical" evidence="1">
    <location>
        <begin position="12"/>
        <end position="34"/>
    </location>
</feature>
<evidence type="ECO:0000256" key="1">
    <source>
        <dbReference type="SAM" id="Phobius"/>
    </source>
</evidence>
<dbReference type="AlphaFoldDB" id="A0A0F9QYN4"/>
<name>A0A0F9QYN4_9ZZZZ</name>
<keyword evidence="1" id="KW-1133">Transmembrane helix</keyword>
<keyword evidence="1" id="KW-0472">Membrane</keyword>
<organism evidence="2">
    <name type="scientific">marine sediment metagenome</name>
    <dbReference type="NCBI Taxonomy" id="412755"/>
    <lineage>
        <taxon>unclassified sequences</taxon>
        <taxon>metagenomes</taxon>
        <taxon>ecological metagenomes</taxon>
    </lineage>
</organism>
<evidence type="ECO:0000313" key="2">
    <source>
        <dbReference type="EMBL" id="KKN18231.1"/>
    </source>
</evidence>
<keyword evidence="1" id="KW-0812">Transmembrane</keyword>
<comment type="caution">
    <text evidence="2">The sequence shown here is derived from an EMBL/GenBank/DDBJ whole genome shotgun (WGS) entry which is preliminary data.</text>
</comment>
<feature type="transmembrane region" description="Helical" evidence="1">
    <location>
        <begin position="46"/>
        <end position="70"/>
    </location>
</feature>
<gene>
    <name evidence="2" type="ORF">LCGC14_0957740</name>
</gene>
<proteinExistence type="predicted"/>
<protein>
    <submittedName>
        <fullName evidence="2">Uncharacterized protein</fullName>
    </submittedName>
</protein>
<feature type="transmembrane region" description="Helical" evidence="1">
    <location>
        <begin position="110"/>
        <end position="131"/>
    </location>
</feature>
<feature type="transmembrane region" description="Helical" evidence="1">
    <location>
        <begin position="138"/>
        <end position="156"/>
    </location>
</feature>
<sequence length="166" mass="19080">MEISVKKKLNILGIGSISTLLILLMVETLMAQIITDTILNSINDNLMLLIIMTGMFLFTTVISITIGYIITKDMTQKSVFKASILSLGCLLIFLFIVSNGSLLISYRNVYSKIIGFEIVPIFPQVLVYFSIYILRDVFNLFILIIIVYYVFFVFFLEKLYEVKYHE</sequence>
<dbReference type="EMBL" id="LAZR01003446">
    <property type="protein sequence ID" value="KKN18231.1"/>
    <property type="molecule type" value="Genomic_DNA"/>
</dbReference>
<accession>A0A0F9QYN4</accession>